<protein>
    <submittedName>
        <fullName evidence="2">HEAT repeat domain-containing protein</fullName>
    </submittedName>
</protein>
<dbReference type="PANTHER" id="PTHR12697">
    <property type="entry name" value="PBS LYASE HEAT-LIKE PROTEIN"/>
    <property type="match status" value="1"/>
</dbReference>
<comment type="function">
    <text evidence="1">Catalyzes the hydroxylation of the N(6)-(4-aminobutyl)-L-lysine intermediate produced by deoxyhypusine synthase/DHPS on a critical lysine of the eukaryotic translation initiation factor 5A/eIF-5A. This is the second step of the post-translational modification of that lysine into an unusual amino acid residue named hypusine. Hypusination is unique to mature eIF-5A factor and is essential for its function.</text>
</comment>
<proteinExistence type="predicted"/>
<reference evidence="2 3" key="1">
    <citation type="submission" date="2019-03" db="EMBL/GenBank/DDBJ databases">
        <title>Metabolic potential of uncultured bacteria and archaea associated with petroleum seepage in deep-sea sediments.</title>
        <authorList>
            <person name="Dong X."/>
            <person name="Hubert C."/>
        </authorList>
    </citation>
    <scope>NUCLEOTIDE SEQUENCE [LARGE SCALE GENOMIC DNA]</scope>
    <source>
        <strain evidence="2">E44_bin18</strain>
    </source>
</reference>
<dbReference type="Gene3D" id="1.25.10.10">
    <property type="entry name" value="Leucine-rich Repeat Variant"/>
    <property type="match status" value="1"/>
</dbReference>
<dbReference type="PANTHER" id="PTHR12697:SF5">
    <property type="entry name" value="DEOXYHYPUSINE HYDROXYLASE"/>
    <property type="match status" value="1"/>
</dbReference>
<dbReference type="SUPFAM" id="SSF48371">
    <property type="entry name" value="ARM repeat"/>
    <property type="match status" value="1"/>
</dbReference>
<comment type="caution">
    <text evidence="2">The sequence shown here is derived from an EMBL/GenBank/DDBJ whole genome shotgun (WGS) entry which is preliminary data.</text>
</comment>
<dbReference type="GO" id="GO:0016491">
    <property type="term" value="F:oxidoreductase activity"/>
    <property type="evidence" value="ECO:0007669"/>
    <property type="project" value="TreeGrafter"/>
</dbReference>
<dbReference type="InterPro" id="IPR021133">
    <property type="entry name" value="HEAT_type_2"/>
</dbReference>
<gene>
    <name evidence="2" type="ORF">E3J62_03235</name>
</gene>
<dbReference type="Pfam" id="PF13646">
    <property type="entry name" value="HEAT_2"/>
    <property type="match status" value="1"/>
</dbReference>
<dbReference type="AlphaFoldDB" id="A0A523UVP7"/>
<sequence length="147" mass="16374">MALFAPIEPNVVRLKAARNVKALIKALKYVNSSDVRKGAAAGLGELKDETAVDPLIEALKDEDKYVRKNAAEALGKIGDRRAMEPLIEALEDEDWFVQEKAAAALGKIGDKRAVDPLLRFIRDLKHEHFRGTARAALHLIKLRQQLR</sequence>
<dbReference type="SMART" id="SM00567">
    <property type="entry name" value="EZ_HEAT"/>
    <property type="match status" value="3"/>
</dbReference>
<dbReference type="InterPro" id="IPR004155">
    <property type="entry name" value="PBS_lyase_HEAT"/>
</dbReference>
<dbReference type="Proteomes" id="UP000315525">
    <property type="component" value="Unassembled WGS sequence"/>
</dbReference>
<name>A0A523UVP7_UNCT6</name>
<accession>A0A523UVP7</accession>
<dbReference type="InterPro" id="IPR011989">
    <property type="entry name" value="ARM-like"/>
</dbReference>
<evidence type="ECO:0000313" key="2">
    <source>
        <dbReference type="EMBL" id="TET46633.1"/>
    </source>
</evidence>
<evidence type="ECO:0000313" key="3">
    <source>
        <dbReference type="Proteomes" id="UP000315525"/>
    </source>
</evidence>
<dbReference type="PROSITE" id="PS50077">
    <property type="entry name" value="HEAT_REPEAT"/>
    <property type="match status" value="1"/>
</dbReference>
<evidence type="ECO:0000256" key="1">
    <source>
        <dbReference type="ARBA" id="ARBA00045876"/>
    </source>
</evidence>
<dbReference type="InterPro" id="IPR016024">
    <property type="entry name" value="ARM-type_fold"/>
</dbReference>
<dbReference type="EMBL" id="SOJN01000046">
    <property type="protein sequence ID" value="TET46633.1"/>
    <property type="molecule type" value="Genomic_DNA"/>
</dbReference>
<organism evidence="2 3">
    <name type="scientific">candidate division TA06 bacterium</name>
    <dbReference type="NCBI Taxonomy" id="2250710"/>
    <lineage>
        <taxon>Bacteria</taxon>
        <taxon>Bacteria division TA06</taxon>
    </lineage>
</organism>